<sequence length="794" mass="89219">MKRLFDAFQLVKKNLERARLQQKQQYDKRAKNFEYQVGDKVLLDVRAVIPGVSKKLLPRFEGPYRILKICNNHTVEILPTKGGKVQLVHVNRIKPLLEAMIWKDDPCPEFRDVGTNEEELSTNDSLTENTDEVVDQPALPEDTFSDDPQFSEPFHGFPVASPRGEGRELVNDPIQRPERPAVILLLTLTLKTTDGFETTICDCSHPARKGFIEFNDEDCKHLPNTDKPSPIHYTVLSTLPVVQRFMGHTCSMWKMSKSVYRDFLQWDSVTENRIPLEVSSDKCRKMRDSRLCDGTPMDILGSNKWSLEKSPHVQGSWLRTNTDSIINCRLEEVVLETECADCVISSPLGDIPGKANGSLSHNLVTIVWDNSLKEPRKCKAKQVEEGLAMLYTTATPGVLRVRDSRKQLDFIVKNVSVGFCETPASNSTYKEVLGMDRVVITWYNINNNTQGQSNGQKFENISSTLRAEIDTAAHSQHMRDFAVEMTNSVAKEVRELQCKVREMTHRNAISTAQYNGWLAAAYLDLPQCNKLQPVGKDLAVLQCIPRNITFTTKITRCGPQPRYKNQTISVEGWELTDFTECYWHFNFVNFNGRSHTYKNGTWTTIEPSIIVQGDKLINPLPLEVDNTLGTLLQLHPALKVNPLSPAATMADILAAVQQHHSSDFTSNRHVTRILISPHDAPHISFLSRIGSWLKNFGVLSGIGILIAVAFRFCGLSSILFKIMPWLSCFQYCNPCKTVASSASRGEDIELGVNVSSRQPANAPINIINMPTGIPTGAPQTDQALQQQAALLMKR</sequence>
<keyword evidence="1" id="KW-0812">Transmembrane</keyword>
<evidence type="ECO:0000256" key="1">
    <source>
        <dbReference type="SAM" id="Phobius"/>
    </source>
</evidence>
<dbReference type="Proteomes" id="UP000789390">
    <property type="component" value="Unassembled WGS sequence"/>
</dbReference>
<dbReference type="EMBL" id="CAKKLH010000190">
    <property type="protein sequence ID" value="CAH0105490.1"/>
    <property type="molecule type" value="Genomic_DNA"/>
</dbReference>
<keyword evidence="1" id="KW-0472">Membrane</keyword>
<dbReference type="OrthoDB" id="6388921at2759"/>
<keyword evidence="3" id="KW-1185">Reference proteome</keyword>
<comment type="caution">
    <text evidence="2">The sequence shown here is derived from an EMBL/GenBank/DDBJ whole genome shotgun (WGS) entry which is preliminary data.</text>
</comment>
<evidence type="ECO:0000313" key="2">
    <source>
        <dbReference type="EMBL" id="CAH0105490.1"/>
    </source>
</evidence>
<gene>
    <name evidence="2" type="ORF">DGAL_LOCUS8526</name>
</gene>
<accession>A0A8J2RY79</accession>
<reference evidence="2" key="1">
    <citation type="submission" date="2021-11" db="EMBL/GenBank/DDBJ databases">
        <authorList>
            <person name="Schell T."/>
        </authorList>
    </citation>
    <scope>NUCLEOTIDE SEQUENCE</scope>
    <source>
        <strain evidence="2">M5</strain>
    </source>
</reference>
<keyword evidence="1" id="KW-1133">Transmembrane helix</keyword>
<name>A0A8J2RY79_9CRUS</name>
<protein>
    <submittedName>
        <fullName evidence="2">Uncharacterized protein</fullName>
    </submittedName>
</protein>
<organism evidence="2 3">
    <name type="scientific">Daphnia galeata</name>
    <dbReference type="NCBI Taxonomy" id="27404"/>
    <lineage>
        <taxon>Eukaryota</taxon>
        <taxon>Metazoa</taxon>
        <taxon>Ecdysozoa</taxon>
        <taxon>Arthropoda</taxon>
        <taxon>Crustacea</taxon>
        <taxon>Branchiopoda</taxon>
        <taxon>Diplostraca</taxon>
        <taxon>Cladocera</taxon>
        <taxon>Anomopoda</taxon>
        <taxon>Daphniidae</taxon>
        <taxon>Daphnia</taxon>
    </lineage>
</organism>
<proteinExistence type="predicted"/>
<dbReference type="AlphaFoldDB" id="A0A8J2RY79"/>
<feature type="transmembrane region" description="Helical" evidence="1">
    <location>
        <begin position="696"/>
        <end position="720"/>
    </location>
</feature>
<evidence type="ECO:0000313" key="3">
    <source>
        <dbReference type="Proteomes" id="UP000789390"/>
    </source>
</evidence>